<reference evidence="7 8" key="1">
    <citation type="journal article" date="2013" name="Curr. Biol.">
        <title>The Genome of the Foraminiferan Reticulomyxa filosa.</title>
        <authorList>
            <person name="Glockner G."/>
            <person name="Hulsmann N."/>
            <person name="Schleicher M."/>
            <person name="Noegel A.A."/>
            <person name="Eichinger L."/>
            <person name="Gallinger C."/>
            <person name="Pawlowski J."/>
            <person name="Sierra R."/>
            <person name="Euteneuer U."/>
            <person name="Pillet L."/>
            <person name="Moustafa A."/>
            <person name="Platzer M."/>
            <person name="Groth M."/>
            <person name="Szafranski K."/>
            <person name="Schliwa M."/>
        </authorList>
    </citation>
    <scope>NUCLEOTIDE SEQUENCE [LARGE SCALE GENOMIC DNA]</scope>
</reference>
<keyword evidence="3" id="KW-0862">Zinc</keyword>
<feature type="domain" description="CCHC-type" evidence="6">
    <location>
        <begin position="141"/>
        <end position="155"/>
    </location>
</feature>
<evidence type="ECO:0000313" key="7">
    <source>
        <dbReference type="EMBL" id="ETO13133.1"/>
    </source>
</evidence>
<dbReference type="GO" id="GO:0003676">
    <property type="term" value="F:nucleic acid binding"/>
    <property type="evidence" value="ECO:0007669"/>
    <property type="project" value="InterPro"/>
</dbReference>
<dbReference type="InterPro" id="IPR025829">
    <property type="entry name" value="Zn_knuckle_CX2CX3GHX4C"/>
</dbReference>
<sequence>MLQQNSLLLGQTHSMQTITPYTFTTGELDSLRGKLQLAEHHSKNSQSIVQLSLSEIRTLQKMIDMTSSGVLPSIQHEMNPSLGIKSGGSTATPPSNYICHKCNIPGHYVHDCPNVIGHWIQDCPLGNQQDYTKPPPPGYCCYRCGIPGHWIKTCPTNTMEVNGNQRDSPNFGQRDKKIIQQSNSQQLNVLTKSSGYLDNDTKNSDLNTRINDNQGDNNKSLKNHHWTNSRGKKKTTPRKLLFLVNRVETEFFIFYFFANYFVFIEIKHRNPKGLFFFSICKET</sequence>
<protein>
    <recommendedName>
        <fullName evidence="6">CCHC-type domain-containing protein</fullName>
    </recommendedName>
</protein>
<dbReference type="SMART" id="SM00343">
    <property type="entry name" value="ZnF_C2HC"/>
    <property type="match status" value="2"/>
</dbReference>
<dbReference type="Proteomes" id="UP000023152">
    <property type="component" value="Unassembled WGS sequence"/>
</dbReference>
<evidence type="ECO:0000313" key="8">
    <source>
        <dbReference type="Proteomes" id="UP000023152"/>
    </source>
</evidence>
<dbReference type="Gene3D" id="4.10.60.10">
    <property type="entry name" value="Zinc finger, CCHC-type"/>
    <property type="match status" value="2"/>
</dbReference>
<feature type="domain" description="CCHC-type" evidence="6">
    <location>
        <begin position="99"/>
        <end position="114"/>
    </location>
</feature>
<comment type="caution">
    <text evidence="7">The sequence shown here is derived from an EMBL/GenBank/DDBJ whole genome shotgun (WGS) entry which is preliminary data.</text>
</comment>
<evidence type="ECO:0000256" key="1">
    <source>
        <dbReference type="ARBA" id="ARBA00022723"/>
    </source>
</evidence>
<keyword evidence="2 4" id="KW-0863">Zinc-finger</keyword>
<dbReference type="EMBL" id="ASPP01020802">
    <property type="protein sequence ID" value="ETO13133.1"/>
    <property type="molecule type" value="Genomic_DNA"/>
</dbReference>
<feature type="region of interest" description="Disordered" evidence="5">
    <location>
        <begin position="194"/>
        <end position="232"/>
    </location>
</feature>
<dbReference type="GO" id="GO:0008270">
    <property type="term" value="F:zinc ion binding"/>
    <property type="evidence" value="ECO:0007669"/>
    <property type="project" value="UniProtKB-KW"/>
</dbReference>
<dbReference type="OrthoDB" id="444325at2759"/>
<proteinExistence type="predicted"/>
<organism evidence="7 8">
    <name type="scientific">Reticulomyxa filosa</name>
    <dbReference type="NCBI Taxonomy" id="46433"/>
    <lineage>
        <taxon>Eukaryota</taxon>
        <taxon>Sar</taxon>
        <taxon>Rhizaria</taxon>
        <taxon>Retaria</taxon>
        <taxon>Foraminifera</taxon>
        <taxon>Monothalamids</taxon>
        <taxon>Reticulomyxidae</taxon>
        <taxon>Reticulomyxa</taxon>
    </lineage>
</organism>
<dbReference type="PROSITE" id="PS50158">
    <property type="entry name" value="ZF_CCHC"/>
    <property type="match status" value="2"/>
</dbReference>
<name>X6MGI5_RETFI</name>
<dbReference type="InterPro" id="IPR001878">
    <property type="entry name" value="Znf_CCHC"/>
</dbReference>
<dbReference type="InterPro" id="IPR036875">
    <property type="entry name" value="Znf_CCHC_sf"/>
</dbReference>
<evidence type="ECO:0000256" key="2">
    <source>
        <dbReference type="ARBA" id="ARBA00022771"/>
    </source>
</evidence>
<dbReference type="Pfam" id="PF13696">
    <property type="entry name" value="zf-CCHC_2"/>
    <property type="match status" value="2"/>
</dbReference>
<evidence type="ECO:0000256" key="5">
    <source>
        <dbReference type="SAM" id="MobiDB-lite"/>
    </source>
</evidence>
<feature type="compositionally biased region" description="Polar residues" evidence="5">
    <location>
        <begin position="204"/>
        <end position="220"/>
    </location>
</feature>
<dbReference type="AlphaFoldDB" id="X6MGI5"/>
<evidence type="ECO:0000259" key="6">
    <source>
        <dbReference type="PROSITE" id="PS50158"/>
    </source>
</evidence>
<keyword evidence="1" id="KW-0479">Metal-binding</keyword>
<feature type="compositionally biased region" description="Basic residues" evidence="5">
    <location>
        <begin position="221"/>
        <end position="232"/>
    </location>
</feature>
<accession>X6MGI5</accession>
<evidence type="ECO:0000256" key="4">
    <source>
        <dbReference type="PROSITE-ProRule" id="PRU00047"/>
    </source>
</evidence>
<evidence type="ECO:0000256" key="3">
    <source>
        <dbReference type="ARBA" id="ARBA00022833"/>
    </source>
</evidence>
<gene>
    <name evidence="7" type="ORF">RFI_24243</name>
</gene>
<keyword evidence="8" id="KW-1185">Reference proteome</keyword>
<dbReference type="SUPFAM" id="SSF57756">
    <property type="entry name" value="Retrovirus zinc finger-like domains"/>
    <property type="match status" value="2"/>
</dbReference>